<dbReference type="Proteomes" id="UP000515847">
    <property type="component" value="Chromosome"/>
</dbReference>
<evidence type="ECO:0000313" key="2">
    <source>
        <dbReference type="EMBL" id="QNB47857.1"/>
    </source>
</evidence>
<dbReference type="InterPro" id="IPR030949">
    <property type="entry name" value="ECF_S_folate_fam"/>
</dbReference>
<dbReference type="InterPro" id="IPR009825">
    <property type="entry name" value="ECF_substrate-spec-like"/>
</dbReference>
<protein>
    <submittedName>
        <fullName evidence="2">Folate family ECF transporter S component</fullName>
    </submittedName>
</protein>
<dbReference type="Pfam" id="PF07155">
    <property type="entry name" value="ECF-ribofla_trS"/>
    <property type="match status" value="1"/>
</dbReference>
<gene>
    <name evidence="2" type="ORF">BR63_17285</name>
</gene>
<dbReference type="AlphaFoldDB" id="A0A7G6E703"/>
<keyword evidence="1" id="KW-1133">Transmembrane helix</keyword>
<sequence length="175" mass="18982">MQKNRKLVEGALLIAISVILTRYMSIKISVLGVDGVRIGLGVMPIIIAGLRNGAFEGAKVGALADIIGYALSPGGAYMPHFTLTSALNGILPPLLIGKKENINSGRIIFSVGLTFLITSMILVPYFLNILFGIPYKVIFLPRLISFILNVFLMNTTLIVLEKRVNILSFDKALAH</sequence>
<reference evidence="2 3" key="1">
    <citation type="journal article" date="2019" name="Front. Microbiol.">
        <title>Thermoanaerosceptrum fracticalcis gen. nov. sp. nov., a Novel Fumarate-Fermenting Microorganism From a Deep Fractured Carbonate Aquifer of the US Great Basin.</title>
        <authorList>
            <person name="Hamilton-Brehm S.D."/>
            <person name="Stewart L.E."/>
            <person name="Zavarin M."/>
            <person name="Caldwell M."/>
            <person name="Lawson P.A."/>
            <person name="Onstott T.C."/>
            <person name="Grzymski J."/>
            <person name="Neveux I."/>
            <person name="Lollar B.S."/>
            <person name="Russell C.E."/>
            <person name="Moser D.P."/>
        </authorList>
    </citation>
    <scope>NUCLEOTIDE SEQUENCE [LARGE SCALE GENOMIC DNA]</scope>
    <source>
        <strain evidence="2 3">DRI-13</strain>
    </source>
</reference>
<evidence type="ECO:0000256" key="1">
    <source>
        <dbReference type="SAM" id="Phobius"/>
    </source>
</evidence>
<feature type="transmembrane region" description="Helical" evidence="1">
    <location>
        <begin position="7"/>
        <end position="26"/>
    </location>
</feature>
<evidence type="ECO:0000313" key="3">
    <source>
        <dbReference type="Proteomes" id="UP000515847"/>
    </source>
</evidence>
<dbReference type="NCBIfam" id="TIGR04518">
    <property type="entry name" value="ECF_S_folT_fam"/>
    <property type="match status" value="1"/>
</dbReference>
<keyword evidence="3" id="KW-1185">Reference proteome</keyword>
<dbReference type="KEGG" id="tfr:BR63_17285"/>
<accession>A0A7G6E703</accession>
<organism evidence="2 3">
    <name type="scientific">Thermanaerosceptrum fracticalcis</name>
    <dbReference type="NCBI Taxonomy" id="1712410"/>
    <lineage>
        <taxon>Bacteria</taxon>
        <taxon>Bacillati</taxon>
        <taxon>Bacillota</taxon>
        <taxon>Clostridia</taxon>
        <taxon>Eubacteriales</taxon>
        <taxon>Peptococcaceae</taxon>
        <taxon>Thermanaerosceptrum</taxon>
    </lineage>
</organism>
<dbReference type="OrthoDB" id="4624at2"/>
<proteinExistence type="predicted"/>
<feature type="transmembrane region" description="Helical" evidence="1">
    <location>
        <begin position="139"/>
        <end position="160"/>
    </location>
</feature>
<dbReference type="EMBL" id="CP045798">
    <property type="protein sequence ID" value="QNB47857.1"/>
    <property type="molecule type" value="Genomic_DNA"/>
</dbReference>
<name>A0A7G6E703_THEFR</name>
<dbReference type="RefSeq" id="WP_034421129.1">
    <property type="nucleotide sequence ID" value="NZ_CP045798.1"/>
</dbReference>
<keyword evidence="1" id="KW-0812">Transmembrane</keyword>
<dbReference type="Gene3D" id="1.10.1760.20">
    <property type="match status" value="1"/>
</dbReference>
<dbReference type="GO" id="GO:0016020">
    <property type="term" value="C:membrane"/>
    <property type="evidence" value="ECO:0007669"/>
    <property type="project" value="InterPro"/>
</dbReference>
<feature type="transmembrane region" description="Helical" evidence="1">
    <location>
        <begin position="107"/>
        <end position="127"/>
    </location>
</feature>
<keyword evidence="1" id="KW-0472">Membrane</keyword>